<dbReference type="PROSITE" id="PS51387">
    <property type="entry name" value="FAD_PCMH"/>
    <property type="match status" value="1"/>
</dbReference>
<reference evidence="6 7" key="1">
    <citation type="journal article" date="2015" name="Microbiome">
        <title>Genomic resolution of linkages in carbon, nitrogen, and sulfur cycling among widespread estuary sediment bacteria.</title>
        <authorList>
            <person name="Baker B.J."/>
            <person name="Lazar C.S."/>
            <person name="Teske A.P."/>
            <person name="Dick G.J."/>
        </authorList>
    </citation>
    <scope>NUCLEOTIDE SEQUENCE [LARGE SCALE GENOMIC DNA]</scope>
    <source>
        <strain evidence="6">SM23_42</strain>
    </source>
</reference>
<dbReference type="SUPFAM" id="SSF56176">
    <property type="entry name" value="FAD-binding/transporter-associated domain-like"/>
    <property type="match status" value="1"/>
</dbReference>
<dbReference type="Pfam" id="PF02913">
    <property type="entry name" value="FAD-oxidase_C"/>
    <property type="match status" value="1"/>
</dbReference>
<evidence type="ECO:0000256" key="4">
    <source>
        <dbReference type="ARBA" id="ARBA00023002"/>
    </source>
</evidence>
<dbReference type="FunFam" id="1.10.45.10:FF:000001">
    <property type="entry name" value="D-lactate dehydrogenase mitochondrial"/>
    <property type="match status" value="1"/>
</dbReference>
<dbReference type="PATRIC" id="fig|1703779.3.peg.755"/>
<keyword evidence="4" id="KW-0560">Oxidoreductase</keyword>
<keyword evidence="2" id="KW-0285">Flavoprotein</keyword>
<evidence type="ECO:0000259" key="5">
    <source>
        <dbReference type="PROSITE" id="PS51387"/>
    </source>
</evidence>
<dbReference type="SUPFAM" id="SSF55103">
    <property type="entry name" value="FAD-linked oxidases, C-terminal domain"/>
    <property type="match status" value="1"/>
</dbReference>
<proteinExistence type="predicted"/>
<comment type="caution">
    <text evidence="6">The sequence shown here is derived from an EMBL/GenBank/DDBJ whole genome shotgun (WGS) entry which is preliminary data.</text>
</comment>
<dbReference type="STRING" id="1703779.AMJ83_08960"/>
<protein>
    <submittedName>
        <fullName evidence="6">2-hydroxy-acid oxidase</fullName>
    </submittedName>
</protein>
<dbReference type="InterPro" id="IPR016166">
    <property type="entry name" value="FAD-bd_PCMH"/>
</dbReference>
<evidence type="ECO:0000256" key="1">
    <source>
        <dbReference type="ARBA" id="ARBA00001974"/>
    </source>
</evidence>
<keyword evidence="3" id="KW-0274">FAD</keyword>
<dbReference type="Pfam" id="PF01565">
    <property type="entry name" value="FAD_binding_4"/>
    <property type="match status" value="1"/>
</dbReference>
<dbReference type="InterPro" id="IPR006094">
    <property type="entry name" value="Oxid_FAD_bind_N"/>
</dbReference>
<dbReference type="GO" id="GO:0016491">
    <property type="term" value="F:oxidoreductase activity"/>
    <property type="evidence" value="ECO:0007669"/>
    <property type="project" value="UniProtKB-KW"/>
</dbReference>
<accession>A0A0S8FQI8</accession>
<evidence type="ECO:0000256" key="3">
    <source>
        <dbReference type="ARBA" id="ARBA00022827"/>
    </source>
</evidence>
<dbReference type="InterPro" id="IPR016171">
    <property type="entry name" value="Vanillyl_alc_oxidase_C-sub2"/>
</dbReference>
<feature type="domain" description="FAD-binding PCMH-type" evidence="5">
    <location>
        <begin position="37"/>
        <end position="216"/>
    </location>
</feature>
<evidence type="ECO:0000256" key="2">
    <source>
        <dbReference type="ARBA" id="ARBA00022630"/>
    </source>
</evidence>
<gene>
    <name evidence="6" type="ORF">AMJ83_08960</name>
</gene>
<comment type="cofactor">
    <cofactor evidence="1">
        <name>FAD</name>
        <dbReference type="ChEBI" id="CHEBI:57692"/>
    </cofactor>
</comment>
<evidence type="ECO:0000313" key="6">
    <source>
        <dbReference type="EMBL" id="KPK62995.1"/>
    </source>
</evidence>
<dbReference type="Gene3D" id="3.30.70.2740">
    <property type="match status" value="1"/>
</dbReference>
<dbReference type="AlphaFoldDB" id="A0A0S8FQI8"/>
<name>A0A0S8FQI8_UNCW3</name>
<dbReference type="GO" id="GO:0071949">
    <property type="term" value="F:FAD binding"/>
    <property type="evidence" value="ECO:0007669"/>
    <property type="project" value="InterPro"/>
</dbReference>
<dbReference type="InterPro" id="IPR016164">
    <property type="entry name" value="FAD-linked_Oxase-like_C"/>
</dbReference>
<dbReference type="EMBL" id="LJUJ01000021">
    <property type="protein sequence ID" value="KPK62995.1"/>
    <property type="molecule type" value="Genomic_DNA"/>
</dbReference>
<dbReference type="InterPro" id="IPR004113">
    <property type="entry name" value="FAD-bd_oxidored_4_C"/>
</dbReference>
<dbReference type="InterPro" id="IPR016169">
    <property type="entry name" value="FAD-bd_PCMH_sub2"/>
</dbReference>
<dbReference type="PANTHER" id="PTHR42934">
    <property type="entry name" value="GLYCOLATE OXIDASE SUBUNIT GLCD"/>
    <property type="match status" value="1"/>
</dbReference>
<sequence>MPITKDSVRKLEDIVGTDNIKNDIADLYIYGSDSSVHKALASVVVRPTKTEQVQAILRYANAELIPVIARGSGSGMSGQAVPIDGGIVMDMKKMNRILEIRPEDMLCRVEPGVVDDDLNRALKPHGLFYPPAPASSRVATIGGEIANNASGIRSVKYGATRDSVLGMKVVLANGDLITLGSNTRVEASGYQLDRLMVGSEGTLGIIVEATLLLKPIPKFRCLARANFDKLKDAGESISEIIATGALPSMLELMDNIAITAVNTTLKMGLPDVEAIVMFEADGKVKETVDAEMKLMKEICEKHNGYGIEMSYDTAIRTKLYAGRKKLFAALSRYQMGLSCTSLADDMAVPYSKMAECASKIHEIAKRNNVVMTAYGHCGSGCMHTKILMDPTKKEQWEGAKRAVEEVYEYVRSVGGTTSAEHGIGLSKAPAWKKEKADSLAMLKAIKKAFDPNNILNPHKLQDAPEDWFSATEIRYPVE</sequence>
<organism evidence="6 7">
    <name type="scientific">candidate division WOR_3 bacterium SM23_42</name>
    <dbReference type="NCBI Taxonomy" id="1703779"/>
    <lineage>
        <taxon>Bacteria</taxon>
        <taxon>Bacteria division WOR-3</taxon>
    </lineage>
</organism>
<dbReference type="Gene3D" id="1.10.45.10">
    <property type="entry name" value="Vanillyl-alcohol Oxidase, Chain A, domain 4"/>
    <property type="match status" value="1"/>
</dbReference>
<dbReference type="InterPro" id="IPR051914">
    <property type="entry name" value="FAD-linked_OxidoTrans_Type4"/>
</dbReference>
<dbReference type="InterPro" id="IPR036318">
    <property type="entry name" value="FAD-bd_PCMH-like_sf"/>
</dbReference>
<dbReference type="PANTHER" id="PTHR42934:SF2">
    <property type="entry name" value="GLYCOLATE OXIDASE SUBUNIT GLCD"/>
    <property type="match status" value="1"/>
</dbReference>
<evidence type="ECO:0000313" key="7">
    <source>
        <dbReference type="Proteomes" id="UP000051373"/>
    </source>
</evidence>
<dbReference type="Proteomes" id="UP000051373">
    <property type="component" value="Unassembled WGS sequence"/>
</dbReference>
<dbReference type="Gene3D" id="3.30.465.10">
    <property type="match status" value="1"/>
</dbReference>